<evidence type="ECO:0000259" key="1">
    <source>
        <dbReference type="Pfam" id="PF04149"/>
    </source>
</evidence>
<dbReference type="AlphaFoldDB" id="A3FG36"/>
<reference evidence="2" key="1">
    <citation type="journal article" date="2008" name="J. Basic Microbiol.">
        <title>Nucleotide sequence of plasmid pA387 of Amycolatopsis benzoatilytica and construction of a conjugative shuttle vector.</title>
        <authorList>
            <person name="Malhotra S."/>
            <person name="Majumdar S."/>
            <person name="Kumar M."/>
            <person name="Bhasin V.K."/>
            <person name="Gartemann K.H."/>
            <person name="Lal R."/>
        </authorList>
    </citation>
    <scope>NUCLEOTIDE SEQUENCE</scope>
    <source>
        <strain evidence="2">DSM 43387</strain>
        <plasmid evidence="2">pA387</plasmid>
    </source>
</reference>
<organism evidence="2">
    <name type="scientific">Amycolatopsis benzoatilytica</name>
    <dbReference type="NCBI Taxonomy" id="346045"/>
    <lineage>
        <taxon>Bacteria</taxon>
        <taxon>Bacillati</taxon>
        <taxon>Actinomycetota</taxon>
        <taxon>Actinomycetes</taxon>
        <taxon>Pseudonocardiales</taxon>
        <taxon>Pseudonocardiaceae</taxon>
        <taxon>Amycolatopsis</taxon>
    </lineage>
</organism>
<evidence type="ECO:0000313" key="2">
    <source>
        <dbReference type="EMBL" id="ABN48412.1"/>
    </source>
</evidence>
<feature type="domain" description="DUF397" evidence="1">
    <location>
        <begin position="12"/>
        <end position="65"/>
    </location>
</feature>
<accession>A3FG36</accession>
<sequence length="70" mass="7497">MNNVPTTPPAGLVWRKARASQGDNDCVYVADDPGNGGRWLDESATDQPPSFVPESSWQAFLTGAKAGEFD</sequence>
<dbReference type="RefSeq" id="WP_012477793.1">
    <property type="nucleotide sequence ID" value="NC_010905.1"/>
</dbReference>
<keyword evidence="2" id="KW-0614">Plasmid</keyword>
<protein>
    <submittedName>
        <fullName evidence="2">ORF3</fullName>
    </submittedName>
</protein>
<name>A3FG36_9PSEU</name>
<proteinExistence type="predicted"/>
<dbReference type="Pfam" id="PF04149">
    <property type="entry name" value="DUF397"/>
    <property type="match status" value="1"/>
</dbReference>
<geneLocation type="plasmid" evidence="2">
    <name>pA387</name>
</geneLocation>
<dbReference type="InterPro" id="IPR007278">
    <property type="entry name" value="DUF397"/>
</dbReference>
<dbReference type="EMBL" id="EF375609">
    <property type="protein sequence ID" value="ABN48412.1"/>
    <property type="molecule type" value="Genomic_DNA"/>
</dbReference>